<dbReference type="RefSeq" id="WP_042030090.1">
    <property type="nucleotide sequence ID" value="NZ_CAWPSN010000014.1"/>
</dbReference>
<organism evidence="3 4">
    <name type="scientific">Aeromonas jandaei</name>
    <dbReference type="NCBI Taxonomy" id="650"/>
    <lineage>
        <taxon>Bacteria</taxon>
        <taxon>Pseudomonadati</taxon>
        <taxon>Pseudomonadota</taxon>
        <taxon>Gammaproteobacteria</taxon>
        <taxon>Aeromonadales</taxon>
        <taxon>Aeromonadaceae</taxon>
        <taxon>Aeromonas</taxon>
    </lineage>
</organism>
<feature type="coiled-coil region" evidence="1">
    <location>
        <begin position="244"/>
        <end position="307"/>
    </location>
</feature>
<name>A0A7T4ADQ0_AERJA</name>
<keyword evidence="1" id="KW-0175">Coiled coil</keyword>
<evidence type="ECO:0000256" key="2">
    <source>
        <dbReference type="SAM" id="MobiDB-lite"/>
    </source>
</evidence>
<evidence type="ECO:0000313" key="4">
    <source>
        <dbReference type="Proteomes" id="UP000595481"/>
    </source>
</evidence>
<feature type="region of interest" description="Disordered" evidence="2">
    <location>
        <begin position="1"/>
        <end position="38"/>
    </location>
</feature>
<evidence type="ECO:0000313" key="3">
    <source>
        <dbReference type="EMBL" id="QQB22016.1"/>
    </source>
</evidence>
<evidence type="ECO:0000256" key="1">
    <source>
        <dbReference type="SAM" id="Coils"/>
    </source>
</evidence>
<dbReference type="EMBL" id="CP066092">
    <property type="protein sequence ID" value="QQB22016.1"/>
    <property type="molecule type" value="Genomic_DNA"/>
</dbReference>
<dbReference type="Proteomes" id="UP000595481">
    <property type="component" value="Chromosome"/>
</dbReference>
<reference evidence="3 4" key="1">
    <citation type="submission" date="2020-12" db="EMBL/GenBank/DDBJ databases">
        <title>FDA dAtabase for Regulatory Grade micrObial Sequences (FDA-ARGOS): Supporting development and validation of Infectious Disease Dx tests.</title>
        <authorList>
            <person name="Sproer C."/>
            <person name="Gronow S."/>
            <person name="Severitt S."/>
            <person name="Schroder I."/>
            <person name="Tallon L."/>
            <person name="Sadzewicz L."/>
            <person name="Zhao X."/>
            <person name="Boylan J."/>
            <person name="Ott S."/>
            <person name="Bowen H."/>
            <person name="Vavikolanu K."/>
            <person name="Mehta A."/>
            <person name="Aluvathingal J."/>
            <person name="Nadendla S."/>
            <person name="Lowell S."/>
            <person name="Myers T."/>
            <person name="Yan Y."/>
            <person name="Sichtig H."/>
        </authorList>
    </citation>
    <scope>NUCLEOTIDE SEQUENCE [LARGE SCALE GENOMIC DNA]</scope>
    <source>
        <strain evidence="3 4">FDAARGOS_986</strain>
    </source>
</reference>
<proteinExistence type="predicted"/>
<protein>
    <submittedName>
        <fullName evidence="3">Uncharacterized protein</fullName>
    </submittedName>
</protein>
<accession>A0A7T4ADQ0</accession>
<gene>
    <name evidence="3" type="ORF">I6H43_12600</name>
</gene>
<sequence length="333" mass="37148">MQIQQTRPGGVAETPAQPRLHGRLTAQDTSRPAKKVERQPNIVRLDRWALIGTAQQRIAHAQGGELALSQVWGELKRLEQQLGQHREAGGDLVTRLKQLEDKLTRPQAPLTSELKPRLLTSAAESRVHYSADRLDLLSPKASAERLVFSFPQTASAIEVTLPAGANEADVASRLDRALRKEHIQARLNELGKLELSVPELHRRKLDEPVLLSGEGIRIPAGNPVPVQFKAKPGQLTQLGEGIDKGELRQEQQRLRRLLGEIEQSVRELKQFRQRMVKQLDRVKARSQNMKQQELEQLQGKLSEQLKDGGFMGTMSGLLAQANVSRQNVVALLT</sequence>
<keyword evidence="4" id="KW-1185">Reference proteome</keyword>